<organism evidence="3 4">
    <name type="scientific">Comamonas testosteroni TK102</name>
    <dbReference type="NCBI Taxonomy" id="1392005"/>
    <lineage>
        <taxon>Bacteria</taxon>
        <taxon>Pseudomonadati</taxon>
        <taxon>Pseudomonadota</taxon>
        <taxon>Betaproteobacteria</taxon>
        <taxon>Burkholderiales</taxon>
        <taxon>Comamonadaceae</taxon>
        <taxon>Comamonas</taxon>
    </lineage>
</organism>
<dbReference type="Gene3D" id="2.40.50.140">
    <property type="entry name" value="Nucleic acid-binding proteins"/>
    <property type="match status" value="1"/>
</dbReference>
<dbReference type="Pfam" id="PF00313">
    <property type="entry name" value="CSD"/>
    <property type="match status" value="1"/>
</dbReference>
<feature type="domain" description="CSD" evidence="2">
    <location>
        <begin position="2"/>
        <end position="69"/>
    </location>
</feature>
<feature type="transmembrane region" description="Helical" evidence="1">
    <location>
        <begin position="133"/>
        <end position="150"/>
    </location>
</feature>
<dbReference type="InterPro" id="IPR011129">
    <property type="entry name" value="CSD"/>
</dbReference>
<name>A0A076PIK5_COMTE</name>
<dbReference type="SMART" id="SM00357">
    <property type="entry name" value="CSP"/>
    <property type="match status" value="1"/>
</dbReference>
<dbReference type="KEGG" id="ctes:O987_01725"/>
<keyword evidence="1" id="KW-0812">Transmembrane</keyword>
<dbReference type="AlphaFoldDB" id="A0A076PIK5"/>
<dbReference type="Pfam" id="PF06961">
    <property type="entry name" value="DUF1294"/>
    <property type="match status" value="1"/>
</dbReference>
<feature type="transmembrane region" description="Helical" evidence="1">
    <location>
        <begin position="199"/>
        <end position="219"/>
    </location>
</feature>
<evidence type="ECO:0000313" key="4">
    <source>
        <dbReference type="Proteomes" id="UP000028782"/>
    </source>
</evidence>
<feature type="transmembrane region" description="Helical" evidence="1">
    <location>
        <begin position="109"/>
        <end position="127"/>
    </location>
</feature>
<accession>A0A076PIK5</accession>
<keyword evidence="3" id="KW-0238">DNA-binding</keyword>
<dbReference type="GO" id="GO:0003677">
    <property type="term" value="F:DNA binding"/>
    <property type="evidence" value="ECO:0007669"/>
    <property type="project" value="UniProtKB-KW"/>
</dbReference>
<gene>
    <name evidence="3" type="ORF">O987_01725</name>
</gene>
<dbReference type="InterPro" id="IPR010718">
    <property type="entry name" value="DUF1294"/>
</dbReference>
<proteinExistence type="predicted"/>
<dbReference type="Proteomes" id="UP000028782">
    <property type="component" value="Chromosome"/>
</dbReference>
<keyword evidence="1" id="KW-1133">Transmembrane helix</keyword>
<evidence type="ECO:0000259" key="2">
    <source>
        <dbReference type="PROSITE" id="PS51857"/>
    </source>
</evidence>
<dbReference type="PROSITE" id="PS51857">
    <property type="entry name" value="CSD_2"/>
    <property type="match status" value="1"/>
</dbReference>
<dbReference type="GO" id="GO:0005829">
    <property type="term" value="C:cytosol"/>
    <property type="evidence" value="ECO:0007669"/>
    <property type="project" value="UniProtKB-ARBA"/>
</dbReference>
<dbReference type="HOGENOM" id="CLU_091970_0_0_4"/>
<sequence length="224" mass="24944">MRYSGTLTQWNDERGFGWIEADGGGERLFVHISAFEPRPPAEQRPQPGLRLEFAVGMEQGRKRALQVAWRAGGSVTQARSSLARRNSPSAGRLQSSLAASQGWHASSGFSYGVLLTWLLLMLAAAVIWGVPGILWLVYAGLSMLTFMAYWQDKWAAQKGQWRTPEKTLQTMALAGGWPGALLAQQWLRHKSSKTSFQLQFWLMVLINVAAVLWLCSPYGRHVLA</sequence>
<dbReference type="EMBL" id="CP006704">
    <property type="protein sequence ID" value="AIJ44541.1"/>
    <property type="molecule type" value="Genomic_DNA"/>
</dbReference>
<evidence type="ECO:0000313" key="3">
    <source>
        <dbReference type="EMBL" id="AIJ44541.1"/>
    </source>
</evidence>
<protein>
    <submittedName>
        <fullName evidence="3">DNA-binding protein</fullName>
    </submittedName>
</protein>
<reference evidence="3 4" key="1">
    <citation type="journal article" date="2014" name="Genome Announc.">
        <title>Complete Genome Sequence of Polychlorinated Biphenyl Degrader Comamonas testosteroni TK102 (NBRC 109938).</title>
        <authorList>
            <person name="Fukuda K."/>
            <person name="Hosoyama A."/>
            <person name="Tsuchikane K."/>
            <person name="Ohji S."/>
            <person name="Yamazoe A."/>
            <person name="Fujita N."/>
            <person name="Shintani M."/>
            <person name="Kimbara K."/>
        </authorList>
    </citation>
    <scope>NUCLEOTIDE SEQUENCE [LARGE SCALE GENOMIC DNA]</scope>
    <source>
        <strain evidence="3">TK102</strain>
    </source>
</reference>
<keyword evidence="1" id="KW-0472">Membrane</keyword>
<evidence type="ECO:0000256" key="1">
    <source>
        <dbReference type="SAM" id="Phobius"/>
    </source>
</evidence>
<dbReference type="InterPro" id="IPR002059">
    <property type="entry name" value="CSP_DNA-bd"/>
</dbReference>
<dbReference type="InterPro" id="IPR012340">
    <property type="entry name" value="NA-bd_OB-fold"/>
</dbReference>
<dbReference type="SUPFAM" id="SSF50249">
    <property type="entry name" value="Nucleic acid-binding proteins"/>
    <property type="match status" value="1"/>
</dbReference>
<dbReference type="CDD" id="cd04458">
    <property type="entry name" value="CSP_CDS"/>
    <property type="match status" value="1"/>
</dbReference>